<name>A0ACC1JAU6_9FUNG</name>
<proteinExistence type="predicted"/>
<reference evidence="1" key="1">
    <citation type="submission" date="2022-07" db="EMBL/GenBank/DDBJ databases">
        <title>Phylogenomic reconstructions and comparative analyses of Kickxellomycotina fungi.</title>
        <authorList>
            <person name="Reynolds N.K."/>
            <person name="Stajich J.E."/>
            <person name="Barry K."/>
            <person name="Grigoriev I.V."/>
            <person name="Crous P."/>
            <person name="Smith M.E."/>
        </authorList>
    </citation>
    <scope>NUCLEOTIDE SEQUENCE</scope>
    <source>
        <strain evidence="1">NRRL 5244</strain>
    </source>
</reference>
<evidence type="ECO:0000313" key="2">
    <source>
        <dbReference type="Proteomes" id="UP001150603"/>
    </source>
</evidence>
<dbReference type="EMBL" id="JANBPW010001428">
    <property type="protein sequence ID" value="KAJ1944568.1"/>
    <property type="molecule type" value="Genomic_DNA"/>
</dbReference>
<comment type="caution">
    <text evidence="1">The sequence shown here is derived from an EMBL/GenBank/DDBJ whole genome shotgun (WGS) entry which is preliminary data.</text>
</comment>
<keyword evidence="1" id="KW-0830">Ubiquinone</keyword>
<sequence>MHNEASNHVRGKLERFRHPFFPDNLPSPSPNLPSCQQEPFVMSLIRAASALARRAMPSAALAGASYLALKSLASFTSPDAKPDSDRGMQSLYATHKPTTPMQKLTIAVGSALMGFGDPTDGTHIAALGDATANPFFGKMRSQMLADPVGRRILKERPEISFTPDEWDALKHLPEGTFGHTYYSQMRRNGISWATRPPVRFVDDEENAYLLLRYRQCHDFYHTLLDMDISVVEELAIKVFEWRQTGLPVGLIASLFGPLRLPPDEKERFFKHYLPWALQCGSEAKPLIGVYWEEMWHRDIDELRKDMGIWLLPERNSVTHAANSTAILD</sequence>
<keyword evidence="2" id="KW-1185">Reference proteome</keyword>
<evidence type="ECO:0000313" key="1">
    <source>
        <dbReference type="EMBL" id="KAJ1944568.1"/>
    </source>
</evidence>
<dbReference type="Proteomes" id="UP001150603">
    <property type="component" value="Unassembled WGS sequence"/>
</dbReference>
<accession>A0ACC1JAU6</accession>
<gene>
    <name evidence="1" type="primary">COQ4</name>
    <name evidence="1" type="ORF">FBU59_002567</name>
</gene>
<organism evidence="1 2">
    <name type="scientific">Linderina macrospora</name>
    <dbReference type="NCBI Taxonomy" id="4868"/>
    <lineage>
        <taxon>Eukaryota</taxon>
        <taxon>Fungi</taxon>
        <taxon>Fungi incertae sedis</taxon>
        <taxon>Zoopagomycota</taxon>
        <taxon>Kickxellomycotina</taxon>
        <taxon>Kickxellomycetes</taxon>
        <taxon>Kickxellales</taxon>
        <taxon>Kickxellaceae</taxon>
        <taxon>Linderina</taxon>
    </lineage>
</organism>
<protein>
    <submittedName>
        <fullName evidence="1">Ubiquinone biosynthesis protein</fullName>
    </submittedName>
</protein>